<dbReference type="InterPro" id="IPR024079">
    <property type="entry name" value="MetalloPept_cat_dom_sf"/>
</dbReference>
<dbReference type="NCBIfam" id="TIGR04183">
    <property type="entry name" value="Por_Secre_tail"/>
    <property type="match status" value="1"/>
</dbReference>
<dbReference type="GO" id="GO:0008237">
    <property type="term" value="F:metallopeptidase activity"/>
    <property type="evidence" value="ECO:0007669"/>
    <property type="project" value="UniProtKB-KW"/>
</dbReference>
<evidence type="ECO:0000256" key="8">
    <source>
        <dbReference type="ARBA" id="ARBA00023157"/>
    </source>
</evidence>
<feature type="domain" description="Peptidase M43 pregnancy-associated plasma-A" evidence="10">
    <location>
        <begin position="162"/>
        <end position="319"/>
    </location>
</feature>
<accession>A0A7J4XNE1</accession>
<evidence type="ECO:0000256" key="9">
    <source>
        <dbReference type="SAM" id="SignalP"/>
    </source>
</evidence>
<evidence type="ECO:0000256" key="1">
    <source>
        <dbReference type="ARBA" id="ARBA00008721"/>
    </source>
</evidence>
<dbReference type="GO" id="GO:0046872">
    <property type="term" value="F:metal ion binding"/>
    <property type="evidence" value="ECO:0007669"/>
    <property type="project" value="UniProtKB-KW"/>
</dbReference>
<evidence type="ECO:0000259" key="11">
    <source>
        <dbReference type="Pfam" id="PF18962"/>
    </source>
</evidence>
<keyword evidence="7" id="KW-0482">Metalloprotease</keyword>
<evidence type="ECO:0000256" key="6">
    <source>
        <dbReference type="ARBA" id="ARBA00022833"/>
    </source>
</evidence>
<feature type="chain" id="PRO_5029608205" evidence="9">
    <location>
        <begin position="23"/>
        <end position="964"/>
    </location>
</feature>
<dbReference type="RefSeq" id="WP_130058680.1">
    <property type="nucleotide sequence ID" value="NZ_JADNPJ010000002.1"/>
</dbReference>
<dbReference type="PANTHER" id="PTHR47466:SF1">
    <property type="entry name" value="METALLOPROTEASE MEP1 (AFU_ORTHOLOGUE AFUA_1G07730)-RELATED"/>
    <property type="match status" value="1"/>
</dbReference>
<dbReference type="EMBL" id="VWMK01000002">
    <property type="protein sequence ID" value="KAA3769514.1"/>
    <property type="molecule type" value="Genomic_DNA"/>
</dbReference>
<evidence type="ECO:0000256" key="4">
    <source>
        <dbReference type="ARBA" id="ARBA00022729"/>
    </source>
</evidence>
<keyword evidence="2" id="KW-0645">Protease</keyword>
<keyword evidence="6" id="KW-0862">Zinc</keyword>
<proteinExistence type="inferred from homology"/>
<evidence type="ECO:0000256" key="5">
    <source>
        <dbReference type="ARBA" id="ARBA00022801"/>
    </source>
</evidence>
<evidence type="ECO:0000313" key="12">
    <source>
        <dbReference type="EMBL" id="KAA3769514.1"/>
    </source>
</evidence>
<dbReference type="InterPro" id="IPR026444">
    <property type="entry name" value="Secre_tail"/>
</dbReference>
<reference evidence="12 13" key="1">
    <citation type="journal article" date="2019" name="Nat. Med.">
        <title>A library of human gut bacterial isolates paired with longitudinal multiomics data enables mechanistic microbiome research.</title>
        <authorList>
            <person name="Poyet M."/>
            <person name="Groussin M."/>
            <person name="Gibbons S.M."/>
            <person name="Avila-Pacheco J."/>
            <person name="Jiang X."/>
            <person name="Kearney S.M."/>
            <person name="Perrotta A.R."/>
            <person name="Berdy B."/>
            <person name="Zhao S."/>
            <person name="Lieberman T.D."/>
            <person name="Swanson P.K."/>
            <person name="Smith M."/>
            <person name="Roesemann S."/>
            <person name="Alexander J.E."/>
            <person name="Rich S.A."/>
            <person name="Livny J."/>
            <person name="Vlamakis H."/>
            <person name="Clish C."/>
            <person name="Bullock K."/>
            <person name="Deik A."/>
            <person name="Scott J."/>
            <person name="Pierce K.A."/>
            <person name="Xavier R.J."/>
            <person name="Alm E.J."/>
        </authorList>
    </citation>
    <scope>NUCLEOTIDE SEQUENCE [LARGE SCALE GENOMIC DNA]</scope>
    <source>
        <strain evidence="12 13">BIOML-A10</strain>
    </source>
</reference>
<dbReference type="SUPFAM" id="SSF55486">
    <property type="entry name" value="Metalloproteases ('zincins'), catalytic domain"/>
    <property type="match status" value="1"/>
</dbReference>
<evidence type="ECO:0000313" key="13">
    <source>
        <dbReference type="Proteomes" id="UP000422221"/>
    </source>
</evidence>
<organism evidence="12 13">
    <name type="scientific">Bacteroides salyersiae</name>
    <dbReference type="NCBI Taxonomy" id="291644"/>
    <lineage>
        <taxon>Bacteria</taxon>
        <taxon>Pseudomonadati</taxon>
        <taxon>Bacteroidota</taxon>
        <taxon>Bacteroidia</taxon>
        <taxon>Bacteroidales</taxon>
        <taxon>Bacteroidaceae</taxon>
        <taxon>Bacteroides</taxon>
    </lineage>
</organism>
<dbReference type="AlphaFoldDB" id="A0A7J4XNE1"/>
<dbReference type="Proteomes" id="UP000422221">
    <property type="component" value="Unassembled WGS sequence"/>
</dbReference>
<dbReference type="Pfam" id="PF18962">
    <property type="entry name" value="Por_Secre_tail"/>
    <property type="match status" value="1"/>
</dbReference>
<evidence type="ECO:0000256" key="7">
    <source>
        <dbReference type="ARBA" id="ARBA00023049"/>
    </source>
</evidence>
<gene>
    <name evidence="12" type="ORF">F3F73_03595</name>
</gene>
<comment type="caution">
    <text evidence="12">The sequence shown here is derived from an EMBL/GenBank/DDBJ whole genome shotgun (WGS) entry which is preliminary data.</text>
</comment>
<dbReference type="PANTHER" id="PTHR47466">
    <property type="match status" value="1"/>
</dbReference>
<dbReference type="InterPro" id="IPR008754">
    <property type="entry name" value="Peptidase_M43"/>
</dbReference>
<evidence type="ECO:0000259" key="10">
    <source>
        <dbReference type="Pfam" id="PF05572"/>
    </source>
</evidence>
<dbReference type="GO" id="GO:0006508">
    <property type="term" value="P:proteolysis"/>
    <property type="evidence" value="ECO:0007669"/>
    <property type="project" value="UniProtKB-KW"/>
</dbReference>
<evidence type="ECO:0000256" key="3">
    <source>
        <dbReference type="ARBA" id="ARBA00022723"/>
    </source>
</evidence>
<feature type="domain" description="Secretion system C-terminal sorting" evidence="11">
    <location>
        <begin position="897"/>
        <end position="963"/>
    </location>
</feature>
<sequence>MNNRKCYLAALVYLLAAMGGTAQNIPGYRVGAPLPCRAHEQIKTFFEENPQALERHKVPCRTRAVAERPDHYVIPVVFHIFGVDFNGTTINDEIIKDALRKTNEDFQGVTTNTGDDNPDFNMRQANMNITFKLAEKGPQGEATTGILYHRLESGFGNYYAPRMALYAWDNHKYMNVYVMNDLYGDGVTNNSGVSWYPDIEMTDENLARVVYNGAYIGTNTDENFRRVLTHEFGHFLNLAHTFDDNSGAWPDGCNLNKAGEPNPGDWVEDTPKADQPLMGATDRNCEGDLTNWTNYMNYSYVRTSMFTKGQVDRMLDALDHPARIELWQEDTYKQVFFTDNKTKRIALSNRGDILEAPANDGSFDGSFDFTLMNGTLANKDFVYNTDFTVEGLPEGLTAKLQRVNDTRLTLSFEGKAISNDQNINLYVIFKNGMLSSGELYDCKLPVTLECRASYAIKYVDCEDVRISSTYGWEFLQLDSRYEHSDFGLMWNSNAGNYYGYLFIESYGKEMMGARTNLTVVDYGEEIGASSTWSTGIDQYPNLGTLVSKGYDAWKGKIAFVGIQFEGTLPGETLYGWMRVSVADDGNSFTLLDYAFNEAPGETIMAGQKGKTLSKAEMVYGGTSVTEDSELNDGTITQTVNLVIMGDNTFKRTGELAMGTDYRMTVPTGLVSKLEVVSAKKAILSFTGKAEHHDAKDLDISELTLEPMIFTHSDISNLSLQLTLNFLDSYKIIVEDLQIGAGADYGSWIYFTAPIVSENAYGAWEFAARHLKLETYMKPMVCLSNTRNIAPLAKGTIIGDNSNWVVPGTYPDQLDIATREYTDWCGKTAYAGFCFEYLGKDLYGWFEITVAEDGSYFTIDKYGYNENPGQSILAGEAKGDGGTGLQKDVELDGILLSPNPVHEQLSVMAPANTRIMIYNASGMIVWNGTMENDQTIIPVSSWDKGFYFVRLSKNGINVVEKIIVR</sequence>
<name>A0A7J4XNE1_9BACE</name>
<feature type="signal peptide" evidence="9">
    <location>
        <begin position="1"/>
        <end position="22"/>
    </location>
</feature>
<keyword evidence="3" id="KW-0479">Metal-binding</keyword>
<keyword evidence="5" id="KW-0378">Hydrolase</keyword>
<comment type="similarity">
    <text evidence="1">Belongs to the peptidase M43B family.</text>
</comment>
<dbReference type="Gene3D" id="3.40.390.10">
    <property type="entry name" value="Collagenase (Catalytic Domain)"/>
    <property type="match status" value="1"/>
</dbReference>
<keyword evidence="4 9" id="KW-0732">Signal</keyword>
<evidence type="ECO:0000256" key="2">
    <source>
        <dbReference type="ARBA" id="ARBA00022670"/>
    </source>
</evidence>
<protein>
    <submittedName>
        <fullName evidence="12">T9SS type A sorting domain-containing protein</fullName>
    </submittedName>
</protein>
<dbReference type="Pfam" id="PF05572">
    <property type="entry name" value="Peptidase_M43"/>
    <property type="match status" value="1"/>
</dbReference>
<keyword evidence="8" id="KW-1015">Disulfide bond</keyword>